<organism evidence="4">
    <name type="scientific">Chaetoceros debilis</name>
    <dbReference type="NCBI Taxonomy" id="122233"/>
    <lineage>
        <taxon>Eukaryota</taxon>
        <taxon>Sar</taxon>
        <taxon>Stramenopiles</taxon>
        <taxon>Ochrophyta</taxon>
        <taxon>Bacillariophyta</taxon>
        <taxon>Coscinodiscophyceae</taxon>
        <taxon>Chaetocerotophycidae</taxon>
        <taxon>Chaetocerotales</taxon>
        <taxon>Chaetocerotaceae</taxon>
        <taxon>Chaetoceros</taxon>
    </lineage>
</organism>
<reference evidence="4" key="1">
    <citation type="submission" date="2021-01" db="EMBL/GenBank/DDBJ databases">
        <authorList>
            <person name="Corre E."/>
            <person name="Pelletier E."/>
            <person name="Niang G."/>
            <person name="Scheremetjew M."/>
            <person name="Finn R."/>
            <person name="Kale V."/>
            <person name="Holt S."/>
            <person name="Cochrane G."/>
            <person name="Meng A."/>
            <person name="Brown T."/>
            <person name="Cohen L."/>
        </authorList>
    </citation>
    <scope>NUCLEOTIDE SEQUENCE</scope>
    <source>
        <strain evidence="4">MM31A-1</strain>
    </source>
</reference>
<keyword evidence="2" id="KW-0812">Transmembrane</keyword>
<feature type="compositionally biased region" description="Polar residues" evidence="1">
    <location>
        <begin position="256"/>
        <end position="265"/>
    </location>
</feature>
<feature type="compositionally biased region" description="Basic and acidic residues" evidence="1">
    <location>
        <begin position="443"/>
        <end position="453"/>
    </location>
</feature>
<feature type="compositionally biased region" description="Low complexity" evidence="1">
    <location>
        <begin position="26"/>
        <end position="42"/>
    </location>
</feature>
<feature type="region of interest" description="Disordered" evidence="1">
    <location>
        <begin position="641"/>
        <end position="754"/>
    </location>
</feature>
<feature type="region of interest" description="Disordered" evidence="1">
    <location>
        <begin position="418"/>
        <end position="480"/>
    </location>
</feature>
<feature type="region of interest" description="Disordered" evidence="1">
    <location>
        <begin position="546"/>
        <end position="615"/>
    </location>
</feature>
<evidence type="ECO:0000256" key="2">
    <source>
        <dbReference type="SAM" id="Phobius"/>
    </source>
</evidence>
<protein>
    <submittedName>
        <fullName evidence="4">Uncharacterized protein</fullName>
    </submittedName>
</protein>
<feature type="transmembrane region" description="Helical" evidence="2">
    <location>
        <begin position="387"/>
        <end position="408"/>
    </location>
</feature>
<feature type="compositionally biased region" description="Polar residues" evidence="1">
    <location>
        <begin position="576"/>
        <end position="598"/>
    </location>
</feature>
<feature type="chain" id="PRO_5031410765" evidence="3">
    <location>
        <begin position="21"/>
        <end position="754"/>
    </location>
</feature>
<proteinExistence type="predicted"/>
<feature type="compositionally biased region" description="Basic and acidic residues" evidence="1">
    <location>
        <begin position="708"/>
        <end position="717"/>
    </location>
</feature>
<accession>A0A7S3Q8P2</accession>
<sequence>MRVSYMIFAVLFSTSIPSHALGMDTSVSSSSSSSSSLANNSNDNEEDSSLNHSRPAARREIADQTQTQTQTQSNDGKSRPLAAKLQNQGKGERREGIHHTRELFNALPSLDSTEEVNIRPFVMVIGPTNTQLYQGTINHIRDVVQTFLLDKLRNSADPHLALTVDVMLAGESFSWKPAGGSAALPGPIRPAHTVIRFDGGVAETLFSLDYAKPLQPEMKTGILNIIDASSAELLSQLASIDGLNNLRIVESLQELPVTSSPTASPTKGPIASPTISPTKIPTTAPTKYPTSSPTSSPTKNPTSSPTRNPTKSPTMSPTKDPTKSPTNSLAVPDPSPTKSPTTSTPTTTTTSQATVAPVESSQESYNPLLKESGTGNPDNDDGGNGKFPAAITGILALVALIVAALLFVRKRRYGSYLKSTNAVPGGGKMDRDRESDITGSPDSNKEGDRKGIAGKDTQQAYDTSTIPARTRTVQPNKRSLRNMFPIVPSASKKPQDIFLADRSRRRDERRELAAISELESGYGNGNGDYNYADDFSADPFLEISGSSASNSASNSNSAGASAGSPFSKEEDESFGMSASTGSSIQKEVMSSGSDTISPSVAYDDPSSRRDYQGLLKPTNFSAKSFVSTLSSEGQQVQYIESNGSAYSSGRSTRTGNVSGNGEGFSSDGETDTSQSATSRRSRSRLSSMTRKVTGRPTFRSLSTTRTESSFKADKSWDPDDADSSDDEGPSLDCHFQYTKAQTKPLSPSEKKSFT</sequence>
<feature type="compositionally biased region" description="Low complexity" evidence="1">
    <location>
        <begin position="269"/>
        <end position="314"/>
    </location>
</feature>
<name>A0A7S3Q8P2_9STRA</name>
<evidence type="ECO:0000256" key="1">
    <source>
        <dbReference type="SAM" id="MobiDB-lite"/>
    </source>
</evidence>
<dbReference type="AlphaFoldDB" id="A0A7S3Q8P2"/>
<dbReference type="PANTHER" id="PTHR36489">
    <property type="entry name" value="PROTEIN-COUPLED RECEPTOR GPR1, PUTATIVE-RELATED"/>
    <property type="match status" value="1"/>
</dbReference>
<feature type="region of interest" description="Disordered" evidence="1">
    <location>
        <begin position="256"/>
        <end position="384"/>
    </location>
</feature>
<feature type="signal peptide" evidence="3">
    <location>
        <begin position="1"/>
        <end position="20"/>
    </location>
</feature>
<feature type="compositionally biased region" description="Low complexity" evidence="1">
    <location>
        <begin position="336"/>
        <end position="351"/>
    </location>
</feature>
<feature type="compositionally biased region" description="Polar residues" evidence="1">
    <location>
        <begin position="315"/>
        <end position="329"/>
    </location>
</feature>
<feature type="compositionally biased region" description="Polar residues" evidence="1">
    <location>
        <begin position="456"/>
        <end position="477"/>
    </location>
</feature>
<feature type="compositionally biased region" description="Low complexity" evidence="1">
    <location>
        <begin position="671"/>
        <end position="690"/>
    </location>
</feature>
<evidence type="ECO:0000313" key="4">
    <source>
        <dbReference type="EMBL" id="CAE0469158.1"/>
    </source>
</evidence>
<keyword evidence="2" id="KW-1133">Transmembrane helix</keyword>
<feature type="compositionally biased region" description="Acidic residues" evidence="1">
    <location>
        <begin position="718"/>
        <end position="729"/>
    </location>
</feature>
<gene>
    <name evidence="4" type="ORF">CDEB00056_LOCUS14011</name>
</gene>
<evidence type="ECO:0000256" key="3">
    <source>
        <dbReference type="SAM" id="SignalP"/>
    </source>
</evidence>
<feature type="compositionally biased region" description="Low complexity" evidence="1">
    <location>
        <begin position="546"/>
        <end position="564"/>
    </location>
</feature>
<keyword evidence="2" id="KW-0472">Membrane</keyword>
<feature type="compositionally biased region" description="Polar residues" evidence="1">
    <location>
        <begin position="641"/>
        <end position="659"/>
    </location>
</feature>
<keyword evidence="3" id="KW-0732">Signal</keyword>
<dbReference type="PANTHER" id="PTHR36489:SF2">
    <property type="entry name" value="APPLE DOMAIN-CONTAINING PROTEIN"/>
    <property type="match status" value="1"/>
</dbReference>
<dbReference type="EMBL" id="HBIO01018255">
    <property type="protein sequence ID" value="CAE0469158.1"/>
    <property type="molecule type" value="Transcribed_RNA"/>
</dbReference>
<feature type="region of interest" description="Disordered" evidence="1">
    <location>
        <begin position="23"/>
        <end position="98"/>
    </location>
</feature>